<proteinExistence type="predicted"/>
<accession>A0A8X6RD04</accession>
<dbReference type="Proteomes" id="UP000887159">
    <property type="component" value="Unassembled WGS sequence"/>
</dbReference>
<organism evidence="1 2">
    <name type="scientific">Trichonephila clavipes</name>
    <name type="common">Golden silk orbweaver</name>
    <name type="synonym">Nephila clavipes</name>
    <dbReference type="NCBI Taxonomy" id="2585209"/>
    <lineage>
        <taxon>Eukaryota</taxon>
        <taxon>Metazoa</taxon>
        <taxon>Ecdysozoa</taxon>
        <taxon>Arthropoda</taxon>
        <taxon>Chelicerata</taxon>
        <taxon>Arachnida</taxon>
        <taxon>Araneae</taxon>
        <taxon>Araneomorphae</taxon>
        <taxon>Entelegynae</taxon>
        <taxon>Araneoidea</taxon>
        <taxon>Nephilidae</taxon>
        <taxon>Trichonephila</taxon>
    </lineage>
</organism>
<keyword evidence="2" id="KW-1185">Reference proteome</keyword>
<evidence type="ECO:0000313" key="1">
    <source>
        <dbReference type="EMBL" id="GFX91825.1"/>
    </source>
</evidence>
<protein>
    <submittedName>
        <fullName evidence="1">Uncharacterized protein</fullName>
    </submittedName>
</protein>
<comment type="caution">
    <text evidence="1">The sequence shown here is derived from an EMBL/GenBank/DDBJ whole genome shotgun (WGS) entry which is preliminary data.</text>
</comment>
<gene>
    <name evidence="1" type="ORF">TNCV_3530241</name>
</gene>
<reference evidence="1" key="1">
    <citation type="submission" date="2020-08" db="EMBL/GenBank/DDBJ databases">
        <title>Multicomponent nature underlies the extraordinary mechanical properties of spider dragline silk.</title>
        <authorList>
            <person name="Kono N."/>
            <person name="Nakamura H."/>
            <person name="Mori M."/>
            <person name="Yoshida Y."/>
            <person name="Ohtoshi R."/>
            <person name="Malay A.D."/>
            <person name="Moran D.A.P."/>
            <person name="Tomita M."/>
            <person name="Numata K."/>
            <person name="Arakawa K."/>
        </authorList>
    </citation>
    <scope>NUCLEOTIDE SEQUENCE</scope>
</reference>
<dbReference type="EMBL" id="BMAU01021136">
    <property type="protein sequence ID" value="GFX91825.1"/>
    <property type="molecule type" value="Genomic_DNA"/>
</dbReference>
<sequence length="81" mass="9366">MNIGNPVKHQIYDITVPGKKIMQERDQRRLTRIIKRDRRQPFFQLLQILMLSHQQVSLCEPSNETLSIGAFGAKGQLAYPC</sequence>
<dbReference type="AlphaFoldDB" id="A0A8X6RD04"/>
<evidence type="ECO:0000313" key="2">
    <source>
        <dbReference type="Proteomes" id="UP000887159"/>
    </source>
</evidence>
<name>A0A8X6RD04_TRICX</name>